<dbReference type="SUPFAM" id="SSF52058">
    <property type="entry name" value="L domain-like"/>
    <property type="match status" value="1"/>
</dbReference>
<dbReference type="InterPro" id="IPR001810">
    <property type="entry name" value="F-box_dom"/>
</dbReference>
<sequence length="355" mass="40470">MQQDKAVEEPFSWELPPELLAKVFKNLNLLDKLRAELCCRTWYRVLSRPQARNLWGSVTMDLIELPKRICCLPADEEKDRGLEVQSFLPTSRWLRARASAMSSLKLVTLACAACSSGNDWAERAKGGLTMLLGALSGKDLAVHISLECAAECDETPEWLLHPMLRTALARNLMFKQLEQLSGLRALLLTNLDDDNLNAFLGGKKAVQRALGELTMLTRLEMDNCEFWGFDTYKLRGLTRLRKFRLTQSGIEKFKVPKSWNLRELQLQENYLTQLPSKLTHLKALETLNMEGQWADFQITESMQWLTQLRRLKKVQLSKAASETGDCWWNEASLFALMEGQLLIEETPGCSVELCN</sequence>
<dbReference type="InterPro" id="IPR036047">
    <property type="entry name" value="F-box-like_dom_sf"/>
</dbReference>
<dbReference type="InterPro" id="IPR032675">
    <property type="entry name" value="LRR_dom_sf"/>
</dbReference>
<evidence type="ECO:0000313" key="4">
    <source>
        <dbReference type="Proteomes" id="UP001465755"/>
    </source>
</evidence>
<comment type="subcellular location">
    <subcellularLocation>
        <location evidence="1">Cytoplasm</location>
        <location evidence="1">Cytoskeleton</location>
        <location evidence="1">Cilium axoneme</location>
    </subcellularLocation>
</comment>
<dbReference type="PROSITE" id="PS50181">
    <property type="entry name" value="FBOX"/>
    <property type="match status" value="1"/>
</dbReference>
<evidence type="ECO:0000256" key="1">
    <source>
        <dbReference type="ARBA" id="ARBA00004430"/>
    </source>
</evidence>
<dbReference type="EMBL" id="JALJOQ010000190">
    <property type="protein sequence ID" value="KAK9790568.1"/>
    <property type="molecule type" value="Genomic_DNA"/>
</dbReference>
<accession>A0AAW1NQC5</accession>
<dbReference type="InterPro" id="IPR001611">
    <property type="entry name" value="Leu-rich_rpt"/>
</dbReference>
<proteinExistence type="predicted"/>
<feature type="domain" description="F-box" evidence="2">
    <location>
        <begin position="14"/>
        <end position="58"/>
    </location>
</feature>
<dbReference type="CDD" id="cd09917">
    <property type="entry name" value="F-box_SF"/>
    <property type="match status" value="1"/>
</dbReference>
<dbReference type="Gene3D" id="1.20.1280.50">
    <property type="match status" value="1"/>
</dbReference>
<dbReference type="SMART" id="SM00256">
    <property type="entry name" value="FBOX"/>
    <property type="match status" value="1"/>
</dbReference>
<gene>
    <name evidence="3" type="ORF">WJX73_009767</name>
</gene>
<reference evidence="3 4" key="1">
    <citation type="journal article" date="2024" name="Nat. Commun.">
        <title>Phylogenomics reveals the evolutionary origins of lichenization in chlorophyte algae.</title>
        <authorList>
            <person name="Puginier C."/>
            <person name="Libourel C."/>
            <person name="Otte J."/>
            <person name="Skaloud P."/>
            <person name="Haon M."/>
            <person name="Grisel S."/>
            <person name="Petersen M."/>
            <person name="Berrin J.G."/>
            <person name="Delaux P.M."/>
            <person name="Dal Grande F."/>
            <person name="Keller J."/>
        </authorList>
    </citation>
    <scope>NUCLEOTIDE SEQUENCE [LARGE SCALE GENOMIC DNA]</scope>
    <source>
        <strain evidence="3 4">SAG 2036</strain>
    </source>
</reference>
<dbReference type="AlphaFoldDB" id="A0AAW1NQC5"/>
<dbReference type="Proteomes" id="UP001465755">
    <property type="component" value="Unassembled WGS sequence"/>
</dbReference>
<name>A0AAW1NQC5_9CHLO</name>
<dbReference type="Gene3D" id="3.80.10.10">
    <property type="entry name" value="Ribonuclease Inhibitor"/>
    <property type="match status" value="1"/>
</dbReference>
<comment type="caution">
    <text evidence="3">The sequence shown here is derived from an EMBL/GenBank/DDBJ whole genome shotgun (WGS) entry which is preliminary data.</text>
</comment>
<dbReference type="Pfam" id="PF12937">
    <property type="entry name" value="F-box-like"/>
    <property type="match status" value="1"/>
</dbReference>
<dbReference type="SUPFAM" id="SSF81383">
    <property type="entry name" value="F-box domain"/>
    <property type="match status" value="1"/>
</dbReference>
<keyword evidence="4" id="KW-1185">Reference proteome</keyword>
<dbReference type="GO" id="GO:0005930">
    <property type="term" value="C:axoneme"/>
    <property type="evidence" value="ECO:0007669"/>
    <property type="project" value="UniProtKB-SubCell"/>
</dbReference>
<evidence type="ECO:0000313" key="3">
    <source>
        <dbReference type="EMBL" id="KAK9790568.1"/>
    </source>
</evidence>
<organism evidence="3 4">
    <name type="scientific">Symbiochloris irregularis</name>
    <dbReference type="NCBI Taxonomy" id="706552"/>
    <lineage>
        <taxon>Eukaryota</taxon>
        <taxon>Viridiplantae</taxon>
        <taxon>Chlorophyta</taxon>
        <taxon>core chlorophytes</taxon>
        <taxon>Trebouxiophyceae</taxon>
        <taxon>Trebouxiales</taxon>
        <taxon>Trebouxiaceae</taxon>
        <taxon>Symbiochloris</taxon>
    </lineage>
</organism>
<dbReference type="PROSITE" id="PS51450">
    <property type="entry name" value="LRR"/>
    <property type="match status" value="1"/>
</dbReference>
<evidence type="ECO:0000259" key="2">
    <source>
        <dbReference type="PROSITE" id="PS50181"/>
    </source>
</evidence>
<protein>
    <recommendedName>
        <fullName evidence="2">F-box domain-containing protein</fullName>
    </recommendedName>
</protein>